<keyword evidence="3" id="KW-0134">Cell wall</keyword>
<reference evidence="12" key="1">
    <citation type="submission" date="2013-01" db="EMBL/GenBank/DDBJ databases">
        <title>Draft Genome Sequence of a Mulberry Tree, Morus notabilis C.K. Schneid.</title>
        <authorList>
            <person name="He N."/>
            <person name="Zhao S."/>
        </authorList>
    </citation>
    <scope>NUCLEOTIDE SEQUENCE</scope>
</reference>
<feature type="active site" evidence="8">
    <location>
        <position position="579"/>
    </location>
</feature>
<dbReference type="SUPFAM" id="SSF53098">
    <property type="entry name" value="Ribonuclease H-like"/>
    <property type="match status" value="1"/>
</dbReference>
<evidence type="ECO:0000313" key="12">
    <source>
        <dbReference type="Proteomes" id="UP000030645"/>
    </source>
</evidence>
<dbReference type="InterPro" id="IPR000743">
    <property type="entry name" value="Glyco_hydro_28"/>
</dbReference>
<dbReference type="PANTHER" id="PTHR31375">
    <property type="match status" value="1"/>
</dbReference>
<dbReference type="PROSITE" id="PS00502">
    <property type="entry name" value="POLYGALACTURONASE"/>
    <property type="match status" value="1"/>
</dbReference>
<dbReference type="Gene3D" id="3.30.420.10">
    <property type="entry name" value="Ribonuclease H-like superfamily/Ribonuclease H"/>
    <property type="match status" value="1"/>
</dbReference>
<evidence type="ECO:0000256" key="8">
    <source>
        <dbReference type="PROSITE-ProRule" id="PRU10052"/>
    </source>
</evidence>
<feature type="compositionally biased region" description="Pro residues" evidence="10">
    <location>
        <begin position="316"/>
        <end position="340"/>
    </location>
</feature>
<keyword evidence="12" id="KW-1185">Reference proteome</keyword>
<dbReference type="EMBL" id="KE344275">
    <property type="protein sequence ID" value="EXB56004.1"/>
    <property type="molecule type" value="Genomic_DNA"/>
</dbReference>
<protein>
    <submittedName>
        <fullName evidence="11">Polygalacturonase</fullName>
    </submittedName>
</protein>
<dbReference type="Pfam" id="PF00295">
    <property type="entry name" value="Glyco_hydro_28"/>
    <property type="match status" value="1"/>
</dbReference>
<accession>W9QW81</accession>
<evidence type="ECO:0000256" key="2">
    <source>
        <dbReference type="ARBA" id="ARBA00008834"/>
    </source>
</evidence>
<dbReference type="GO" id="GO:0005975">
    <property type="term" value="P:carbohydrate metabolic process"/>
    <property type="evidence" value="ECO:0007669"/>
    <property type="project" value="InterPro"/>
</dbReference>
<evidence type="ECO:0000256" key="5">
    <source>
        <dbReference type="ARBA" id="ARBA00022801"/>
    </source>
</evidence>
<dbReference type="GO" id="GO:0004650">
    <property type="term" value="F:polygalacturonase activity"/>
    <property type="evidence" value="ECO:0007669"/>
    <property type="project" value="InterPro"/>
</dbReference>
<dbReference type="eggNOG" id="ENOG502QPYK">
    <property type="taxonomic scope" value="Eukaryota"/>
</dbReference>
<dbReference type="InterPro" id="IPR012334">
    <property type="entry name" value="Pectin_lyas_fold"/>
</dbReference>
<gene>
    <name evidence="11" type="ORF">L484_018791</name>
</gene>
<evidence type="ECO:0000256" key="4">
    <source>
        <dbReference type="ARBA" id="ARBA00022525"/>
    </source>
</evidence>
<dbReference type="InterPro" id="IPR011050">
    <property type="entry name" value="Pectin_lyase_fold/virulence"/>
</dbReference>
<dbReference type="GO" id="GO:0071555">
    <property type="term" value="P:cell wall organization"/>
    <property type="evidence" value="ECO:0007669"/>
    <property type="project" value="UniProtKB-KW"/>
</dbReference>
<evidence type="ECO:0000313" key="11">
    <source>
        <dbReference type="EMBL" id="EXB56004.1"/>
    </source>
</evidence>
<dbReference type="SUPFAM" id="SSF51126">
    <property type="entry name" value="Pectin lyase-like"/>
    <property type="match status" value="1"/>
</dbReference>
<dbReference type="FunFam" id="2.160.20.10:FF:000012">
    <property type="entry name" value="Polygalacturonase At1g48100 family"/>
    <property type="match status" value="1"/>
</dbReference>
<dbReference type="Gene3D" id="2.160.20.10">
    <property type="entry name" value="Single-stranded right-handed beta-helix, Pectin lyase-like"/>
    <property type="match status" value="1"/>
</dbReference>
<evidence type="ECO:0000256" key="9">
    <source>
        <dbReference type="RuleBase" id="RU361169"/>
    </source>
</evidence>
<keyword evidence="6 9" id="KW-0326">Glycosidase</keyword>
<keyword evidence="7" id="KW-0961">Cell wall biogenesis/degradation</keyword>
<feature type="compositionally biased region" description="Basic residues" evidence="10">
    <location>
        <begin position="292"/>
        <end position="309"/>
    </location>
</feature>
<dbReference type="Proteomes" id="UP000030645">
    <property type="component" value="Unassembled WGS sequence"/>
</dbReference>
<evidence type="ECO:0000256" key="6">
    <source>
        <dbReference type="ARBA" id="ARBA00023295"/>
    </source>
</evidence>
<dbReference type="InterPro" id="IPR036397">
    <property type="entry name" value="RNaseH_sf"/>
</dbReference>
<keyword evidence="4" id="KW-0964">Secreted</keyword>
<name>W9QW81_9ROSA</name>
<keyword evidence="5 9" id="KW-0378">Hydrolase</keyword>
<evidence type="ECO:0000256" key="7">
    <source>
        <dbReference type="ARBA" id="ARBA00023316"/>
    </source>
</evidence>
<dbReference type="InterPro" id="IPR012337">
    <property type="entry name" value="RNaseH-like_sf"/>
</dbReference>
<evidence type="ECO:0000256" key="3">
    <source>
        <dbReference type="ARBA" id="ARBA00022512"/>
    </source>
</evidence>
<evidence type="ECO:0000256" key="1">
    <source>
        <dbReference type="ARBA" id="ARBA00004191"/>
    </source>
</evidence>
<comment type="similarity">
    <text evidence="2 9">Belongs to the glycosyl hydrolase 28 family.</text>
</comment>
<proteinExistence type="inferred from homology"/>
<dbReference type="STRING" id="981085.W9QW81"/>
<sequence length="750" mass="82382">MAIEITVESAKKPDDSKRGYDVYSVHIGDHRILTVFTENILNLSKWLKNVLKSSPSASDGDTILIGVSAYRESGDESSAFGLLSLCVGSHCLLYLFPPRYDADKFTAKYLNSFFENPRVRAVAFNAVALTENLEKIHGVKIENAVDVVDIARRSRPELNFFDQHNLDDIVEKVIRRDMIIDRPERKNIPWFTRHGADYWNNPLEARKLSADKIKYSCLDSYLCFLMATSSCKKTIKSSDEVVASSAAESPASSAAIADAKINSADEMEKIKQMRITKKRLKKERSRGVHLTQARKHHLKHKHFHHHKGSHISQPPSTSPTPEPVAPEPPTPMPVPEPAEPPYNDDSPITNSSGVFDVRKFGAAGDGVTDDTDAFKMAWDTACQSDSASSLILVPKGFSFMIQSTIFTGPCKSSLVFQVDGTVMPPDGPDSWPNNSSRRQWLVFYRINEMALQGGGLIDGRGQKWWDLPCKPHKGKNGTGPCDSPIAIRFFMSSNLTVQGLRIKNSPQFHFRFDSCQNVHIESISITAPALSPNTDGIHIENTIGVEIYNSVISNGDDCVSIGSGCHDVNIRNVTCGPGHGISIGSLGNHNSWACVTNITVKDSVIKASNNGVRIKTWQGGSGAVSGVTFSNIHMDNVRNPIIIDQFYCLPKNCANQTSAVFVSDILYDNIKGTYDVRSPPMHFGCSDSVPCANLTLSEVELLPATGDIVLDPFCWNAYGELQTLTIPPVSCLLEGVPNSKLDNSDKGYCS</sequence>
<dbReference type="GO" id="GO:0003676">
    <property type="term" value="F:nucleic acid binding"/>
    <property type="evidence" value="ECO:0007669"/>
    <property type="project" value="InterPro"/>
</dbReference>
<organism evidence="11 12">
    <name type="scientific">Morus notabilis</name>
    <dbReference type="NCBI Taxonomy" id="981085"/>
    <lineage>
        <taxon>Eukaryota</taxon>
        <taxon>Viridiplantae</taxon>
        <taxon>Streptophyta</taxon>
        <taxon>Embryophyta</taxon>
        <taxon>Tracheophyta</taxon>
        <taxon>Spermatophyta</taxon>
        <taxon>Magnoliopsida</taxon>
        <taxon>eudicotyledons</taxon>
        <taxon>Gunneridae</taxon>
        <taxon>Pentapetalae</taxon>
        <taxon>rosids</taxon>
        <taxon>fabids</taxon>
        <taxon>Rosales</taxon>
        <taxon>Moraceae</taxon>
        <taxon>Moreae</taxon>
        <taxon>Morus</taxon>
    </lineage>
</organism>
<dbReference type="InterPro" id="IPR006626">
    <property type="entry name" value="PbH1"/>
</dbReference>
<comment type="subcellular location">
    <subcellularLocation>
        <location evidence="1">Secreted</location>
        <location evidence="1">Cell wall</location>
    </subcellularLocation>
</comment>
<dbReference type="AlphaFoldDB" id="W9QW81"/>
<feature type="region of interest" description="Disordered" evidence="10">
    <location>
        <begin position="276"/>
        <end position="350"/>
    </location>
</feature>
<dbReference type="SMART" id="SM00710">
    <property type="entry name" value="PbH1"/>
    <property type="match status" value="5"/>
</dbReference>
<evidence type="ECO:0000256" key="10">
    <source>
        <dbReference type="SAM" id="MobiDB-lite"/>
    </source>
</evidence>